<comment type="caution">
    <text evidence="2">The sequence shown here is derived from an EMBL/GenBank/DDBJ whole genome shotgun (WGS) entry which is preliminary data.</text>
</comment>
<dbReference type="EMBL" id="BARU01044722">
    <property type="protein sequence ID" value="GAH80628.1"/>
    <property type="molecule type" value="Genomic_DNA"/>
</dbReference>
<sequence length="140" mass="16246">MERGKKDKILELIREIEQKNSEIENYISSLSVLTRNESLKEIMNNIIENNNVLQEIEGSKGPHLHSGKKESTNLLQEMVVSSVLKIQENPAKKIIYLREFLDNFKSISNSDKEVILNSLQEEKNWDKLKEKMTSLVTIFL</sequence>
<dbReference type="AlphaFoldDB" id="X1KEY8"/>
<protein>
    <submittedName>
        <fullName evidence="2">Uncharacterized protein</fullName>
    </submittedName>
</protein>
<feature type="coiled-coil region" evidence="1">
    <location>
        <begin position="9"/>
        <end position="36"/>
    </location>
</feature>
<proteinExistence type="predicted"/>
<gene>
    <name evidence="2" type="ORF">S03H2_68110</name>
</gene>
<keyword evidence="1" id="KW-0175">Coiled coil</keyword>
<accession>X1KEY8</accession>
<evidence type="ECO:0000313" key="2">
    <source>
        <dbReference type="EMBL" id="GAH80628.1"/>
    </source>
</evidence>
<name>X1KEY8_9ZZZZ</name>
<reference evidence="2" key="1">
    <citation type="journal article" date="2014" name="Front. Microbiol.">
        <title>High frequency of phylogenetically diverse reductive dehalogenase-homologous genes in deep subseafloor sedimentary metagenomes.</title>
        <authorList>
            <person name="Kawai M."/>
            <person name="Futagami T."/>
            <person name="Toyoda A."/>
            <person name="Takaki Y."/>
            <person name="Nishi S."/>
            <person name="Hori S."/>
            <person name="Arai W."/>
            <person name="Tsubouchi T."/>
            <person name="Morono Y."/>
            <person name="Uchiyama I."/>
            <person name="Ito T."/>
            <person name="Fujiyama A."/>
            <person name="Inagaki F."/>
            <person name="Takami H."/>
        </authorList>
    </citation>
    <scope>NUCLEOTIDE SEQUENCE</scope>
    <source>
        <strain evidence="2">Expedition CK06-06</strain>
    </source>
</reference>
<organism evidence="2">
    <name type="scientific">marine sediment metagenome</name>
    <dbReference type="NCBI Taxonomy" id="412755"/>
    <lineage>
        <taxon>unclassified sequences</taxon>
        <taxon>metagenomes</taxon>
        <taxon>ecological metagenomes</taxon>
    </lineage>
</organism>
<evidence type="ECO:0000256" key="1">
    <source>
        <dbReference type="SAM" id="Coils"/>
    </source>
</evidence>